<dbReference type="PROSITE" id="PS50214">
    <property type="entry name" value="DISINTEGRIN_2"/>
    <property type="match status" value="1"/>
</dbReference>
<evidence type="ECO:0000256" key="6">
    <source>
        <dbReference type="ARBA" id="ARBA00022833"/>
    </source>
</evidence>
<dbReference type="Pfam" id="PF00200">
    <property type="entry name" value="Disintegrin"/>
    <property type="match status" value="1"/>
</dbReference>
<dbReference type="SMART" id="SM00608">
    <property type="entry name" value="ACR"/>
    <property type="match status" value="1"/>
</dbReference>
<dbReference type="PROSITE" id="PS01186">
    <property type="entry name" value="EGF_2"/>
    <property type="match status" value="1"/>
</dbReference>
<dbReference type="CDD" id="cd04269">
    <property type="entry name" value="ZnMc_adamalysin_II_like"/>
    <property type="match status" value="1"/>
</dbReference>
<feature type="binding site" evidence="12">
    <location>
        <position position="341"/>
    </location>
    <ligand>
        <name>Zn(2+)</name>
        <dbReference type="ChEBI" id="CHEBI:29105"/>
        <note>catalytic</note>
    </ligand>
</feature>
<feature type="binding site" evidence="12">
    <location>
        <position position="331"/>
    </location>
    <ligand>
        <name>Zn(2+)</name>
        <dbReference type="ChEBI" id="CHEBI:29105"/>
        <note>catalytic</note>
    </ligand>
</feature>
<evidence type="ECO:0000259" key="18">
    <source>
        <dbReference type="PROSITE" id="PS50215"/>
    </source>
</evidence>
<dbReference type="SMART" id="SM00050">
    <property type="entry name" value="DISIN"/>
    <property type="match status" value="1"/>
</dbReference>
<evidence type="ECO:0000256" key="8">
    <source>
        <dbReference type="ARBA" id="ARBA00023136"/>
    </source>
</evidence>
<evidence type="ECO:0000256" key="4">
    <source>
        <dbReference type="ARBA" id="ARBA00022723"/>
    </source>
</evidence>
<protein>
    <submittedName>
        <fullName evidence="19">Uncharacterized protein</fullName>
    </submittedName>
</protein>
<keyword evidence="9 11" id="KW-1015">Disulfide bond</keyword>
<evidence type="ECO:0000256" key="13">
    <source>
        <dbReference type="SAM" id="MobiDB-lite"/>
    </source>
</evidence>
<proteinExistence type="predicted"/>
<evidence type="ECO:0000259" key="16">
    <source>
        <dbReference type="PROSITE" id="PS50026"/>
    </source>
</evidence>
<dbReference type="Pfam" id="PF08516">
    <property type="entry name" value="ADAM_CR"/>
    <property type="match status" value="1"/>
</dbReference>
<dbReference type="Proteomes" id="UP000823561">
    <property type="component" value="Chromosome 5"/>
</dbReference>
<evidence type="ECO:0000256" key="15">
    <source>
        <dbReference type="SAM" id="SignalP"/>
    </source>
</evidence>
<dbReference type="InterPro" id="IPR034027">
    <property type="entry name" value="Reprolysin_adamalysin"/>
</dbReference>
<dbReference type="InterPro" id="IPR001762">
    <property type="entry name" value="Disintegrin_dom"/>
</dbReference>
<feature type="disulfide bond" evidence="10">
    <location>
        <begin position="459"/>
        <end position="479"/>
    </location>
</feature>
<feature type="disulfide bond" evidence="11">
    <location>
        <begin position="623"/>
        <end position="633"/>
    </location>
</feature>
<dbReference type="PRINTS" id="PR00289">
    <property type="entry name" value="DISINTEGRIN"/>
</dbReference>
<dbReference type="GO" id="GO:0004222">
    <property type="term" value="F:metalloendopeptidase activity"/>
    <property type="evidence" value="ECO:0007669"/>
    <property type="project" value="InterPro"/>
</dbReference>
<keyword evidence="5" id="KW-0378">Hydrolase</keyword>
<dbReference type="FunFam" id="4.10.70.10:FF:000001">
    <property type="entry name" value="Disintegrin and metalloproteinase domain-containing protein 22"/>
    <property type="match status" value="1"/>
</dbReference>
<evidence type="ECO:0000256" key="7">
    <source>
        <dbReference type="ARBA" id="ARBA00022989"/>
    </source>
</evidence>
<feature type="region of interest" description="Disordered" evidence="13">
    <location>
        <begin position="692"/>
        <end position="762"/>
    </location>
</feature>
<organism evidence="19 20">
    <name type="scientific">Alosa alosa</name>
    <name type="common">allis shad</name>
    <dbReference type="NCBI Taxonomy" id="278164"/>
    <lineage>
        <taxon>Eukaryota</taxon>
        <taxon>Metazoa</taxon>
        <taxon>Chordata</taxon>
        <taxon>Craniata</taxon>
        <taxon>Vertebrata</taxon>
        <taxon>Euteleostomi</taxon>
        <taxon>Actinopterygii</taxon>
        <taxon>Neopterygii</taxon>
        <taxon>Teleostei</taxon>
        <taxon>Clupei</taxon>
        <taxon>Clupeiformes</taxon>
        <taxon>Clupeoidei</taxon>
        <taxon>Clupeidae</taxon>
        <taxon>Alosa</taxon>
    </lineage>
</organism>
<feature type="disulfide bond" evidence="11">
    <location>
        <begin position="641"/>
        <end position="650"/>
    </location>
</feature>
<dbReference type="PANTHER" id="PTHR11905">
    <property type="entry name" value="ADAM A DISINTEGRIN AND METALLOPROTEASE DOMAIN"/>
    <property type="match status" value="1"/>
</dbReference>
<dbReference type="PROSITE" id="PS00427">
    <property type="entry name" value="DISINTEGRIN_1"/>
    <property type="match status" value="1"/>
</dbReference>
<dbReference type="Gene3D" id="4.10.70.10">
    <property type="entry name" value="Disintegrin domain"/>
    <property type="match status" value="1"/>
</dbReference>
<feature type="domain" description="Disintegrin" evidence="17">
    <location>
        <begin position="399"/>
        <end position="487"/>
    </location>
</feature>
<evidence type="ECO:0000256" key="3">
    <source>
        <dbReference type="ARBA" id="ARBA00022692"/>
    </source>
</evidence>
<keyword evidence="4 12" id="KW-0479">Metal-binding</keyword>
<evidence type="ECO:0000256" key="10">
    <source>
        <dbReference type="PROSITE-ProRule" id="PRU00068"/>
    </source>
</evidence>
<evidence type="ECO:0000256" key="1">
    <source>
        <dbReference type="ARBA" id="ARBA00001947"/>
    </source>
</evidence>
<evidence type="ECO:0000313" key="20">
    <source>
        <dbReference type="Proteomes" id="UP000823561"/>
    </source>
</evidence>
<dbReference type="FunFam" id="3.40.390.10:FF:000002">
    <property type="entry name" value="Disintegrin and metalloproteinase domain-containing protein 22"/>
    <property type="match status" value="1"/>
</dbReference>
<dbReference type="InterPro" id="IPR024079">
    <property type="entry name" value="MetalloPept_cat_dom_sf"/>
</dbReference>
<keyword evidence="15" id="KW-0732">Signal</keyword>
<keyword evidence="11" id="KW-0245">EGF-like domain</keyword>
<evidence type="ECO:0000256" key="11">
    <source>
        <dbReference type="PROSITE-ProRule" id="PRU00076"/>
    </source>
</evidence>
<dbReference type="PANTHER" id="PTHR11905:SF32">
    <property type="entry name" value="DISINTEGRIN AND METALLOPROTEINASE DOMAIN-CONTAINING PROTEIN 28"/>
    <property type="match status" value="1"/>
</dbReference>
<comment type="subcellular location">
    <subcellularLocation>
        <location evidence="2">Membrane</location>
        <topology evidence="2">Single-pass type I membrane protein</topology>
    </subcellularLocation>
</comment>
<evidence type="ECO:0000313" key="19">
    <source>
        <dbReference type="EMBL" id="KAG5280828.1"/>
    </source>
</evidence>
<dbReference type="GO" id="GO:0046872">
    <property type="term" value="F:metal ion binding"/>
    <property type="evidence" value="ECO:0007669"/>
    <property type="project" value="UniProtKB-KW"/>
</dbReference>
<dbReference type="GO" id="GO:0005886">
    <property type="term" value="C:plasma membrane"/>
    <property type="evidence" value="ECO:0007669"/>
    <property type="project" value="TreeGrafter"/>
</dbReference>
<feature type="binding site" evidence="12">
    <location>
        <position position="335"/>
    </location>
    <ligand>
        <name>Zn(2+)</name>
        <dbReference type="ChEBI" id="CHEBI:29105"/>
        <note>catalytic</note>
    </ligand>
</feature>
<feature type="compositionally biased region" description="Polar residues" evidence="13">
    <location>
        <begin position="692"/>
        <end position="705"/>
    </location>
</feature>
<dbReference type="SUPFAM" id="SSF55486">
    <property type="entry name" value="Metalloproteases ('zincins'), catalytic domain"/>
    <property type="match status" value="1"/>
</dbReference>
<evidence type="ECO:0000256" key="9">
    <source>
        <dbReference type="ARBA" id="ARBA00023157"/>
    </source>
</evidence>
<dbReference type="PROSITE" id="PS50026">
    <property type="entry name" value="EGF_3"/>
    <property type="match status" value="1"/>
</dbReference>
<dbReference type="Gene3D" id="3.40.390.10">
    <property type="entry name" value="Collagenase (Catalytic Domain)"/>
    <property type="match status" value="1"/>
</dbReference>
<keyword evidence="3 14" id="KW-0812">Transmembrane</keyword>
<evidence type="ECO:0000256" key="2">
    <source>
        <dbReference type="ARBA" id="ARBA00004479"/>
    </source>
</evidence>
<dbReference type="PROSITE" id="PS50215">
    <property type="entry name" value="ADAM_MEPRO"/>
    <property type="match status" value="1"/>
</dbReference>
<evidence type="ECO:0000256" key="12">
    <source>
        <dbReference type="PROSITE-ProRule" id="PRU00276"/>
    </source>
</evidence>
<keyword evidence="8 14" id="KW-0472">Membrane</keyword>
<dbReference type="Pfam" id="PF01562">
    <property type="entry name" value="Pep_M12B_propep"/>
    <property type="match status" value="1"/>
</dbReference>
<dbReference type="InterPro" id="IPR018358">
    <property type="entry name" value="Disintegrin_CS"/>
</dbReference>
<feature type="disulfide bond" evidence="12">
    <location>
        <begin position="346"/>
        <end position="370"/>
    </location>
</feature>
<dbReference type="EMBL" id="JADWDJ010000005">
    <property type="protein sequence ID" value="KAG5280828.1"/>
    <property type="molecule type" value="Genomic_DNA"/>
</dbReference>
<dbReference type="InterPro" id="IPR006586">
    <property type="entry name" value="ADAM_Cys-rich"/>
</dbReference>
<keyword evidence="20" id="KW-1185">Reference proteome</keyword>
<accession>A0AAV6H0E2</accession>
<dbReference type="SUPFAM" id="SSF57552">
    <property type="entry name" value="Blood coagulation inhibitor (disintegrin)"/>
    <property type="match status" value="1"/>
</dbReference>
<feature type="chain" id="PRO_5043630337" evidence="15">
    <location>
        <begin position="23"/>
        <end position="762"/>
    </location>
</feature>
<evidence type="ECO:0000256" key="14">
    <source>
        <dbReference type="SAM" id="Phobius"/>
    </source>
</evidence>
<keyword evidence="7 14" id="KW-1133">Transmembrane helix</keyword>
<feature type="active site" evidence="12">
    <location>
        <position position="332"/>
    </location>
</feature>
<feature type="domain" description="EGF-like" evidence="16">
    <location>
        <begin position="619"/>
        <end position="651"/>
    </location>
</feature>
<feature type="transmembrane region" description="Helical" evidence="14">
    <location>
        <begin position="663"/>
        <end position="687"/>
    </location>
</feature>
<dbReference type="Pfam" id="PF01421">
    <property type="entry name" value="Reprolysin"/>
    <property type="match status" value="1"/>
</dbReference>
<evidence type="ECO:0000259" key="17">
    <source>
        <dbReference type="PROSITE" id="PS50214"/>
    </source>
</evidence>
<comment type="caution">
    <text evidence="11">Lacks conserved residue(s) required for the propagation of feature annotation.</text>
</comment>
<gene>
    <name evidence="19" type="ORF">AALO_G00064480</name>
</gene>
<evidence type="ECO:0000256" key="5">
    <source>
        <dbReference type="ARBA" id="ARBA00022801"/>
    </source>
</evidence>
<dbReference type="InterPro" id="IPR002870">
    <property type="entry name" value="Peptidase_M12B_N"/>
</dbReference>
<comment type="caution">
    <text evidence="19">The sequence shown here is derived from an EMBL/GenBank/DDBJ whole genome shotgun (WGS) entry which is preliminary data.</text>
</comment>
<sequence>MASKRLLLWILSLAASLDPSVCTEFNGVKVYDVVRPIRLHSLRKRAVESSRPEVLKYGMTLKGKDIELNLERNDGILTKEYSETYYTDDGTPVTSAPEDLDHCYYHGSIVNDSESMVSVSTCDGLRGYIQTAEQKFLIEPMTEDKDGDHALLKFDDVHDKPMTCGVTNTSWDPEYPAKTSRAQSRGARPSLLQQQKYIELYLVADNREYIRMKKDISELRKRIFEIINFVNGVYKSLNTFIALTGLEVWTDSDKISVTPPAGATLDGFTKWRNSDLKKRKRHDNAQLITGIDFDGSTVGLAFIGTLCSDHSTGVVQDHNHRAVAVGATLSHEMGHNLGMSHDTSSCVCPDNSCIMAAALSYTIPQTFSSCSSTDYSNFLGNRNPECVLNKPDYKELVTEPVCGNGFLERGEQCDCGTVVEEECTNPCCNATNCRLVEGAQCAEGDCCENCKIMSPNRECRPKHDDCDLPEYCTGKSTECPEDVFTVNGLPCENGKGYCYNGQCPQMEEQCIQMWGGTARVGREFCFNQNTRGIYYGFCKRPSKDVYEPCQKEDIMCGKLFCHDGNGNPNYGRLVAFSDCKATFYGDPETDRGQVDTGTKCGEGMVCNQNQCVNLVTAYRVLNCSAKCPGHGVCNHRSECQCEPGWLPPHCDSKDPKWQLSKEGVTAIAVIFSLLGLIIVIGASVFMWKRRQNSSPGLPAQKSQPVSKPVLGRQPLKTPKPNAQATQRPNTRPPPPPSTGRQSRPVQPNFMAAREALRPPPRV</sequence>
<feature type="domain" description="Peptidase M12B" evidence="18">
    <location>
        <begin position="196"/>
        <end position="391"/>
    </location>
</feature>
<comment type="cofactor">
    <cofactor evidence="1">
        <name>Zn(2+)</name>
        <dbReference type="ChEBI" id="CHEBI:29105"/>
    </cofactor>
</comment>
<feature type="disulfide bond" evidence="12">
    <location>
        <begin position="348"/>
        <end position="353"/>
    </location>
</feature>
<dbReference type="AlphaFoldDB" id="A0AAV6H0E2"/>
<feature type="signal peptide" evidence="15">
    <location>
        <begin position="1"/>
        <end position="22"/>
    </location>
</feature>
<dbReference type="InterPro" id="IPR001590">
    <property type="entry name" value="Peptidase_M12B"/>
</dbReference>
<keyword evidence="6 12" id="KW-0862">Zinc</keyword>
<reference evidence="19" key="1">
    <citation type="submission" date="2020-10" db="EMBL/GenBank/DDBJ databases">
        <title>Chromosome-scale genome assembly of the Allis shad, Alosa alosa.</title>
        <authorList>
            <person name="Margot Z."/>
            <person name="Christophe K."/>
            <person name="Cabau C."/>
            <person name="Louis A."/>
            <person name="Berthelot C."/>
            <person name="Parey E."/>
            <person name="Roest Crollius H."/>
            <person name="Montfort J."/>
            <person name="Robinson-Rechavi M."/>
            <person name="Bucao C."/>
            <person name="Bouchez O."/>
            <person name="Gislard M."/>
            <person name="Lluch J."/>
            <person name="Milhes M."/>
            <person name="Lampietro C."/>
            <person name="Lopez Roques C."/>
            <person name="Donnadieu C."/>
            <person name="Braasch I."/>
            <person name="Desvignes T."/>
            <person name="Postlethwait J."/>
            <person name="Bobe J."/>
            <person name="Guiguen Y."/>
        </authorList>
    </citation>
    <scope>NUCLEOTIDE SEQUENCE</scope>
    <source>
        <strain evidence="19">M-15738</strain>
        <tissue evidence="19">Blood</tissue>
    </source>
</reference>
<dbReference type="InterPro" id="IPR036436">
    <property type="entry name" value="Disintegrin_dom_sf"/>
</dbReference>
<dbReference type="InterPro" id="IPR000742">
    <property type="entry name" value="EGF"/>
</dbReference>
<name>A0AAV6H0E2_9TELE</name>
<dbReference type="GO" id="GO:0006508">
    <property type="term" value="P:proteolysis"/>
    <property type="evidence" value="ECO:0007669"/>
    <property type="project" value="InterPro"/>
</dbReference>